<organism evidence="2 3">
    <name type="scientific">Nosocomiicoccus massiliensis</name>
    <dbReference type="NCBI Taxonomy" id="1232430"/>
    <lineage>
        <taxon>Bacteria</taxon>
        <taxon>Bacillati</taxon>
        <taxon>Bacillota</taxon>
        <taxon>Bacilli</taxon>
        <taxon>Bacillales</taxon>
        <taxon>Staphylococcaceae</taxon>
        <taxon>Nosocomiicoccus</taxon>
    </lineage>
</organism>
<dbReference type="Gene3D" id="3.30.870.10">
    <property type="entry name" value="Endonuclease Chain A"/>
    <property type="match status" value="1"/>
</dbReference>
<keyword evidence="3" id="KW-1185">Reference proteome</keyword>
<dbReference type="RefSeq" id="WP_070710501.1">
    <property type="nucleotide sequence ID" value="NZ_CP136964.1"/>
</dbReference>
<dbReference type="EMBL" id="CP136964">
    <property type="protein sequence ID" value="WOS95868.1"/>
    <property type="molecule type" value="Genomic_DNA"/>
</dbReference>
<dbReference type="KEGG" id="nmy:CJ229_007165"/>
<sequence>MNYKNPPEIRWYKSHGEQYHAKFMLHNNNGEESTLILGSSNFTRRNLKDLNLETDLIVKSNSDSEEMIAMNEYYNRLWNNEDGIYTLDYEEEREDSVMKTILYRIQERLGLSTF</sequence>
<accession>A0AAF0YHP2</accession>
<dbReference type="InterPro" id="IPR025202">
    <property type="entry name" value="PLD-like_dom"/>
</dbReference>
<evidence type="ECO:0000313" key="2">
    <source>
        <dbReference type="EMBL" id="WOS95868.1"/>
    </source>
</evidence>
<name>A0AAF0YHP2_9STAP</name>
<evidence type="ECO:0000313" key="3">
    <source>
        <dbReference type="Proteomes" id="UP000243626"/>
    </source>
</evidence>
<dbReference type="Pfam" id="PF13091">
    <property type="entry name" value="PLDc_2"/>
    <property type="match status" value="1"/>
</dbReference>
<proteinExistence type="predicted"/>
<evidence type="ECO:0000259" key="1">
    <source>
        <dbReference type="Pfam" id="PF13091"/>
    </source>
</evidence>
<feature type="domain" description="Phospholipase D-like" evidence="1">
    <location>
        <begin position="8"/>
        <end position="78"/>
    </location>
</feature>
<dbReference type="Proteomes" id="UP000243626">
    <property type="component" value="Chromosome"/>
</dbReference>
<dbReference type="SUPFAM" id="SSF56024">
    <property type="entry name" value="Phospholipase D/nuclease"/>
    <property type="match status" value="1"/>
</dbReference>
<reference evidence="3" key="1">
    <citation type="submission" date="2017-09" db="EMBL/GenBank/DDBJ databases">
        <title>Bacterial strain isolated from the female urinary microbiota.</title>
        <authorList>
            <person name="Thomas-White K."/>
            <person name="Kumar N."/>
            <person name="Forster S."/>
            <person name="Putonti C."/>
            <person name="Lawley T."/>
            <person name="Wolfe A.J."/>
        </authorList>
    </citation>
    <scope>NUCLEOTIDE SEQUENCE [LARGE SCALE GENOMIC DNA]</scope>
    <source>
        <strain evidence="3">UMB0959</strain>
    </source>
</reference>
<dbReference type="AlphaFoldDB" id="A0AAF0YHP2"/>
<gene>
    <name evidence="2" type="ORF">CJ229_007165</name>
</gene>
<protein>
    <submittedName>
        <fullName evidence="2">Phospholipase D-like domain-containing protein</fullName>
    </submittedName>
</protein>